<evidence type="ECO:0000313" key="8">
    <source>
        <dbReference type="EMBL" id="PSW12165.1"/>
    </source>
</evidence>
<dbReference type="Proteomes" id="UP000241771">
    <property type="component" value="Unassembled WGS sequence"/>
</dbReference>
<evidence type="ECO:0000256" key="1">
    <source>
        <dbReference type="ARBA" id="ARBA00004651"/>
    </source>
</evidence>
<dbReference type="OrthoDB" id="9797790at2"/>
<sequence length="127" mass="13414">MLSCSKILKPCGTTSSTTLLLADSACAISSTSLANIASCEVVRCLPLSIEFNSLPRPAVTAMLLVNSAFGMMNRAAPQLNVFALGFPMTMLLGLVCLLISNSGLPENFIRFSGETLQLMRNLEGATP</sequence>
<dbReference type="GO" id="GO:0006605">
    <property type="term" value="P:protein targeting"/>
    <property type="evidence" value="ECO:0007669"/>
    <property type="project" value="InterPro"/>
</dbReference>
<evidence type="ECO:0000256" key="7">
    <source>
        <dbReference type="SAM" id="Phobius"/>
    </source>
</evidence>
<keyword evidence="9" id="KW-1185">Reference proteome</keyword>
<organism evidence="8 9">
    <name type="scientific">Photobacterium sanctipauli</name>
    <dbReference type="NCBI Taxonomy" id="1342794"/>
    <lineage>
        <taxon>Bacteria</taxon>
        <taxon>Pseudomonadati</taxon>
        <taxon>Pseudomonadota</taxon>
        <taxon>Gammaproteobacteria</taxon>
        <taxon>Vibrionales</taxon>
        <taxon>Vibrionaceae</taxon>
        <taxon>Photobacterium</taxon>
    </lineage>
</organism>
<keyword evidence="3" id="KW-1003">Cell membrane</keyword>
<comment type="similarity">
    <text evidence="2">Belongs to the FliR/MopE/SpaR family.</text>
</comment>
<dbReference type="Pfam" id="PF01311">
    <property type="entry name" value="Bac_export_1"/>
    <property type="match status" value="1"/>
</dbReference>
<name>A0A2T3ND91_9GAMM</name>
<dbReference type="EMBL" id="PYMA01000022">
    <property type="protein sequence ID" value="PSW12165.1"/>
    <property type="molecule type" value="Genomic_DNA"/>
</dbReference>
<dbReference type="GO" id="GO:0005886">
    <property type="term" value="C:plasma membrane"/>
    <property type="evidence" value="ECO:0007669"/>
    <property type="project" value="UniProtKB-SubCell"/>
</dbReference>
<protein>
    <submittedName>
        <fullName evidence="8">Uncharacterized protein</fullName>
    </submittedName>
</protein>
<evidence type="ECO:0000256" key="4">
    <source>
        <dbReference type="ARBA" id="ARBA00022692"/>
    </source>
</evidence>
<comment type="subcellular location">
    <subcellularLocation>
        <location evidence="1">Cell membrane</location>
        <topology evidence="1">Multi-pass membrane protein</topology>
    </subcellularLocation>
</comment>
<dbReference type="PANTHER" id="PTHR30065:SF8">
    <property type="entry name" value="FLAGELLAR BIOSYNTHETIC PROTEIN FLIR"/>
    <property type="match status" value="1"/>
</dbReference>
<proteinExistence type="inferred from homology"/>
<evidence type="ECO:0000256" key="6">
    <source>
        <dbReference type="ARBA" id="ARBA00023136"/>
    </source>
</evidence>
<dbReference type="InterPro" id="IPR002010">
    <property type="entry name" value="T3SS_IM_R"/>
</dbReference>
<comment type="caution">
    <text evidence="8">The sequence shown here is derived from an EMBL/GenBank/DDBJ whole genome shotgun (WGS) entry which is preliminary data.</text>
</comment>
<feature type="transmembrane region" description="Helical" evidence="7">
    <location>
        <begin position="79"/>
        <end position="100"/>
    </location>
</feature>
<accession>A0A2T3ND91</accession>
<keyword evidence="5 7" id="KW-1133">Transmembrane helix</keyword>
<keyword evidence="4 7" id="KW-0812">Transmembrane</keyword>
<dbReference type="PANTHER" id="PTHR30065">
    <property type="entry name" value="FLAGELLAR BIOSYNTHETIC PROTEIN FLIR"/>
    <property type="match status" value="1"/>
</dbReference>
<dbReference type="PRINTS" id="PR00953">
    <property type="entry name" value="TYPE3IMRPROT"/>
</dbReference>
<evidence type="ECO:0000256" key="3">
    <source>
        <dbReference type="ARBA" id="ARBA00022475"/>
    </source>
</evidence>
<evidence type="ECO:0000256" key="5">
    <source>
        <dbReference type="ARBA" id="ARBA00022989"/>
    </source>
</evidence>
<evidence type="ECO:0000313" key="9">
    <source>
        <dbReference type="Proteomes" id="UP000241771"/>
    </source>
</evidence>
<evidence type="ECO:0000256" key="2">
    <source>
        <dbReference type="ARBA" id="ARBA00009772"/>
    </source>
</evidence>
<gene>
    <name evidence="8" type="ORF">C9I98_23535</name>
</gene>
<keyword evidence="6 7" id="KW-0472">Membrane</keyword>
<reference evidence="8 9" key="1">
    <citation type="submission" date="2018-01" db="EMBL/GenBank/DDBJ databases">
        <title>Whole genome sequencing of Histamine producing bacteria.</title>
        <authorList>
            <person name="Butler K."/>
        </authorList>
    </citation>
    <scope>NUCLEOTIDE SEQUENCE [LARGE SCALE GENOMIC DNA]</scope>
    <source>
        <strain evidence="8 9">DSM 100436</strain>
    </source>
</reference>
<dbReference type="AlphaFoldDB" id="A0A2T3ND91"/>